<dbReference type="AlphaFoldDB" id="A0A518DPK5"/>
<dbReference type="Proteomes" id="UP000317648">
    <property type="component" value="Chromosome"/>
</dbReference>
<evidence type="ECO:0000313" key="1">
    <source>
        <dbReference type="EMBL" id="QDU93768.1"/>
    </source>
</evidence>
<name>A0A518DPK5_9BACT</name>
<dbReference type="OrthoDB" id="263995at2"/>
<accession>A0A518DPK5</accession>
<dbReference type="EMBL" id="CP036433">
    <property type="protein sequence ID" value="QDU93768.1"/>
    <property type="molecule type" value="Genomic_DNA"/>
</dbReference>
<sequence length="161" mass="18077">MSSHASSVELTFDCLPLRTVGRLDIPIDASPKYRALCERIKKAIDKHGSHNTYFLYNARCVFRLTNSEELGMLEFSFEGVALTDASDCDTQRCDLEVELTREVCPWITEPIVDWFKRTVVEAAAVEFNRYIAAGDLQAAKERIEKIQAASDDAGGYVGMFL</sequence>
<proteinExistence type="predicted"/>
<dbReference type="RefSeq" id="WP_145051019.1">
    <property type="nucleotide sequence ID" value="NZ_CP036433.1"/>
</dbReference>
<reference evidence="1 2" key="1">
    <citation type="submission" date="2019-02" db="EMBL/GenBank/DDBJ databases">
        <title>Deep-cultivation of Planctomycetes and their phenomic and genomic characterization uncovers novel biology.</title>
        <authorList>
            <person name="Wiegand S."/>
            <person name="Jogler M."/>
            <person name="Boedeker C."/>
            <person name="Pinto D."/>
            <person name="Vollmers J."/>
            <person name="Rivas-Marin E."/>
            <person name="Kohn T."/>
            <person name="Peeters S.H."/>
            <person name="Heuer A."/>
            <person name="Rast P."/>
            <person name="Oberbeckmann S."/>
            <person name="Bunk B."/>
            <person name="Jeske O."/>
            <person name="Meyerdierks A."/>
            <person name="Storesund J.E."/>
            <person name="Kallscheuer N."/>
            <person name="Luecker S."/>
            <person name="Lage O.M."/>
            <person name="Pohl T."/>
            <person name="Merkel B.J."/>
            <person name="Hornburger P."/>
            <person name="Mueller R.-W."/>
            <person name="Bruemmer F."/>
            <person name="Labrenz M."/>
            <person name="Spormann A.M."/>
            <person name="Op den Camp H."/>
            <person name="Overmann J."/>
            <person name="Amann R."/>
            <person name="Jetten M.S.M."/>
            <person name="Mascher T."/>
            <person name="Medema M.H."/>
            <person name="Devos D.P."/>
            <person name="Kaster A.-K."/>
            <person name="Ovreas L."/>
            <person name="Rohde M."/>
            <person name="Galperin M.Y."/>
            <person name="Jogler C."/>
        </authorList>
    </citation>
    <scope>NUCLEOTIDE SEQUENCE [LARGE SCALE GENOMIC DNA]</scope>
    <source>
        <strain evidence="1 2">Pla85_3_4</strain>
    </source>
</reference>
<protein>
    <submittedName>
        <fullName evidence="1">Uncharacterized protein</fullName>
    </submittedName>
</protein>
<keyword evidence="2" id="KW-1185">Reference proteome</keyword>
<evidence type="ECO:0000313" key="2">
    <source>
        <dbReference type="Proteomes" id="UP000317648"/>
    </source>
</evidence>
<dbReference type="KEGG" id="lcre:Pla8534_15510"/>
<organism evidence="1 2">
    <name type="scientific">Lignipirellula cremea</name>
    <dbReference type="NCBI Taxonomy" id="2528010"/>
    <lineage>
        <taxon>Bacteria</taxon>
        <taxon>Pseudomonadati</taxon>
        <taxon>Planctomycetota</taxon>
        <taxon>Planctomycetia</taxon>
        <taxon>Pirellulales</taxon>
        <taxon>Pirellulaceae</taxon>
        <taxon>Lignipirellula</taxon>
    </lineage>
</organism>
<gene>
    <name evidence="1" type="ORF">Pla8534_15510</name>
</gene>